<feature type="coiled-coil region" evidence="1">
    <location>
        <begin position="42"/>
        <end position="76"/>
    </location>
</feature>
<evidence type="ECO:0000256" key="1">
    <source>
        <dbReference type="SAM" id="Coils"/>
    </source>
</evidence>
<name>A0A8S5NVG4_9CAUD</name>
<dbReference type="Gene3D" id="1.20.140.160">
    <property type="match status" value="1"/>
</dbReference>
<evidence type="ECO:0008006" key="3">
    <source>
        <dbReference type="Google" id="ProtNLM"/>
    </source>
</evidence>
<reference evidence="2" key="1">
    <citation type="journal article" date="2021" name="Proc. Natl. Acad. Sci. U.S.A.">
        <title>A Catalog of Tens of Thousands of Viruses from Human Metagenomes Reveals Hidden Associations with Chronic Diseases.</title>
        <authorList>
            <person name="Tisza M.J."/>
            <person name="Buck C.B."/>
        </authorList>
    </citation>
    <scope>NUCLEOTIDE SEQUENCE</scope>
    <source>
        <strain evidence="2">CtINK4</strain>
    </source>
</reference>
<dbReference type="EMBL" id="BK015267">
    <property type="protein sequence ID" value="DAD98789.1"/>
    <property type="molecule type" value="Genomic_DNA"/>
</dbReference>
<organism evidence="2">
    <name type="scientific">Siphoviridae sp. ctINK4</name>
    <dbReference type="NCBI Taxonomy" id="2825428"/>
    <lineage>
        <taxon>Viruses</taxon>
        <taxon>Duplodnaviria</taxon>
        <taxon>Heunggongvirae</taxon>
        <taxon>Uroviricota</taxon>
        <taxon>Caudoviricetes</taxon>
    </lineage>
</organism>
<accession>A0A8S5NVG4</accession>
<keyword evidence="1" id="KW-0175">Coiled coil</keyword>
<evidence type="ECO:0000313" key="2">
    <source>
        <dbReference type="EMBL" id="DAD98789.1"/>
    </source>
</evidence>
<sequence>MKYQWLKDYKELEEHLIYLKWNLNKSKLELIRWVEGDLQGIKLAKESRAAKLEELIAFIENEINETTTKMEEAIDIIDSFEDLNSTIVRLKYIEGMRLEDIAEEIGYSASYVRQRHAEIAKMLDFLESYERRSTERRAMQVETEHSNDELLAKDFH</sequence>
<dbReference type="InterPro" id="IPR013324">
    <property type="entry name" value="RNA_pol_sigma_r3/r4-like"/>
</dbReference>
<protein>
    <recommendedName>
        <fullName evidence="3">RNA polymerase sigma-70 region 4 domain-containing protein</fullName>
    </recommendedName>
</protein>
<proteinExistence type="predicted"/>
<dbReference type="SUPFAM" id="SSF88659">
    <property type="entry name" value="Sigma3 and sigma4 domains of RNA polymerase sigma factors"/>
    <property type="match status" value="1"/>
</dbReference>